<dbReference type="GO" id="GO:0005525">
    <property type="term" value="F:GTP binding"/>
    <property type="evidence" value="ECO:0007669"/>
    <property type="project" value="UniProtKB-KW"/>
</dbReference>
<proteinExistence type="inferred from homology"/>
<dbReference type="EMBL" id="BAVR01000013">
    <property type="protein sequence ID" value="GAE88071.1"/>
    <property type="molecule type" value="Genomic_DNA"/>
</dbReference>
<organism evidence="6 7">
    <name type="scientific">Acetivibrio straminisolvens JCM 21531</name>
    <dbReference type="NCBI Taxonomy" id="1294263"/>
    <lineage>
        <taxon>Bacteria</taxon>
        <taxon>Bacillati</taxon>
        <taxon>Bacillota</taxon>
        <taxon>Clostridia</taxon>
        <taxon>Eubacteriales</taxon>
        <taxon>Oscillospiraceae</taxon>
        <taxon>Acetivibrio</taxon>
    </lineage>
</organism>
<name>W4V4G1_9FIRM</name>
<dbReference type="Gene3D" id="3.40.50.300">
    <property type="entry name" value="P-loop containing nucleotide triphosphate hydrolases"/>
    <property type="match status" value="1"/>
</dbReference>
<feature type="domain" description="G" evidence="5">
    <location>
        <begin position="8"/>
        <end position="46"/>
    </location>
</feature>
<keyword evidence="7" id="KW-1185">Reference proteome</keyword>
<dbReference type="STRING" id="1294263.JCM21531_1490"/>
<sequence>MAFKSGFVSIVGRPNVGKSTLLNKFTGEKIAIMSDKPQTTRNTIRAIDTGRIIR</sequence>
<dbReference type="InterPro" id="IPR027417">
    <property type="entry name" value="P-loop_NTPase"/>
</dbReference>
<protein>
    <recommendedName>
        <fullName evidence="2">GTPase Era</fullName>
    </recommendedName>
</protein>
<dbReference type="Pfam" id="PF01926">
    <property type="entry name" value="MMR_HSR1"/>
    <property type="match status" value="1"/>
</dbReference>
<evidence type="ECO:0000256" key="3">
    <source>
        <dbReference type="ARBA" id="ARBA00022741"/>
    </source>
</evidence>
<evidence type="ECO:0000256" key="2">
    <source>
        <dbReference type="ARBA" id="ARBA00020484"/>
    </source>
</evidence>
<evidence type="ECO:0000256" key="1">
    <source>
        <dbReference type="ARBA" id="ARBA00007921"/>
    </source>
</evidence>
<dbReference type="GO" id="GO:0000028">
    <property type="term" value="P:ribosomal small subunit assembly"/>
    <property type="evidence" value="ECO:0007669"/>
    <property type="project" value="TreeGrafter"/>
</dbReference>
<accession>W4V4G1</accession>
<reference evidence="6" key="1">
    <citation type="journal article" date="2014" name="Genome Announc.">
        <title>Draft Genome Sequence of Clostridium straminisolvens Strain JCM 21531T, Isolated from a Cellulose-Degrading Bacterial Community.</title>
        <authorList>
            <person name="Yuki M."/>
            <person name="Oshima K."/>
            <person name="Suda W."/>
            <person name="Sakamoto M."/>
            <person name="Kitamura K."/>
            <person name="Iida T."/>
            <person name="Hattori M."/>
            <person name="Ohkuma M."/>
        </authorList>
    </citation>
    <scope>NUCLEOTIDE SEQUENCE [LARGE SCALE GENOMIC DNA]</scope>
    <source>
        <strain evidence="6">JCM 21531</strain>
    </source>
</reference>
<comment type="similarity">
    <text evidence="1">Belongs to the TRAFAC class TrmE-Era-EngA-EngB-Septin-like GTPase superfamily. Era GTPase family.</text>
</comment>
<gene>
    <name evidence="6" type="ORF">JCM21531_1490</name>
</gene>
<dbReference type="Proteomes" id="UP000019109">
    <property type="component" value="Unassembled WGS sequence"/>
</dbReference>
<keyword evidence="4" id="KW-0342">GTP-binding</keyword>
<dbReference type="GO" id="GO:0019843">
    <property type="term" value="F:rRNA binding"/>
    <property type="evidence" value="ECO:0007669"/>
    <property type="project" value="TreeGrafter"/>
</dbReference>
<dbReference type="PANTHER" id="PTHR42698">
    <property type="entry name" value="GTPASE ERA"/>
    <property type="match status" value="1"/>
</dbReference>
<dbReference type="NCBIfam" id="TIGR00231">
    <property type="entry name" value="small_GTP"/>
    <property type="match status" value="1"/>
</dbReference>
<dbReference type="SUPFAM" id="SSF52540">
    <property type="entry name" value="P-loop containing nucleoside triphosphate hydrolases"/>
    <property type="match status" value="1"/>
</dbReference>
<comment type="caution">
    <text evidence="6">The sequence shown here is derived from an EMBL/GenBank/DDBJ whole genome shotgun (WGS) entry which is preliminary data.</text>
</comment>
<dbReference type="PANTHER" id="PTHR42698:SF1">
    <property type="entry name" value="GTPASE ERA, MITOCHONDRIAL"/>
    <property type="match status" value="1"/>
</dbReference>
<evidence type="ECO:0000256" key="4">
    <source>
        <dbReference type="ARBA" id="ARBA00023134"/>
    </source>
</evidence>
<dbReference type="GO" id="GO:0005829">
    <property type="term" value="C:cytosol"/>
    <property type="evidence" value="ECO:0007669"/>
    <property type="project" value="TreeGrafter"/>
</dbReference>
<dbReference type="InterPro" id="IPR005225">
    <property type="entry name" value="Small_GTP-bd"/>
</dbReference>
<dbReference type="InterPro" id="IPR005662">
    <property type="entry name" value="GTPase_Era-like"/>
</dbReference>
<evidence type="ECO:0000313" key="6">
    <source>
        <dbReference type="EMBL" id="GAE88071.1"/>
    </source>
</evidence>
<dbReference type="GO" id="GO:0043024">
    <property type="term" value="F:ribosomal small subunit binding"/>
    <property type="evidence" value="ECO:0007669"/>
    <property type="project" value="TreeGrafter"/>
</dbReference>
<keyword evidence="3" id="KW-0547">Nucleotide-binding</keyword>
<evidence type="ECO:0000313" key="7">
    <source>
        <dbReference type="Proteomes" id="UP000019109"/>
    </source>
</evidence>
<dbReference type="AlphaFoldDB" id="W4V4G1"/>
<evidence type="ECO:0000259" key="5">
    <source>
        <dbReference type="Pfam" id="PF01926"/>
    </source>
</evidence>
<dbReference type="InterPro" id="IPR006073">
    <property type="entry name" value="GTP-bd"/>
</dbReference>